<organism evidence="12 13">
    <name type="scientific">Coregonus suidteri</name>
    <dbReference type="NCBI Taxonomy" id="861788"/>
    <lineage>
        <taxon>Eukaryota</taxon>
        <taxon>Metazoa</taxon>
        <taxon>Chordata</taxon>
        <taxon>Craniata</taxon>
        <taxon>Vertebrata</taxon>
        <taxon>Euteleostomi</taxon>
        <taxon>Actinopterygii</taxon>
        <taxon>Neopterygii</taxon>
        <taxon>Teleostei</taxon>
        <taxon>Protacanthopterygii</taxon>
        <taxon>Salmoniformes</taxon>
        <taxon>Salmonidae</taxon>
        <taxon>Coregoninae</taxon>
        <taxon>Coregonus</taxon>
    </lineage>
</organism>
<dbReference type="PANTHER" id="PTHR13080:SF13">
    <property type="entry name" value="ATP SYNTHASE SUBUNIT F, MITOCHONDRIAL"/>
    <property type="match status" value="1"/>
</dbReference>
<evidence type="ECO:0000256" key="6">
    <source>
        <dbReference type="ARBA" id="ARBA00023065"/>
    </source>
</evidence>
<evidence type="ECO:0000256" key="9">
    <source>
        <dbReference type="ARBA" id="ARBA00023310"/>
    </source>
</evidence>
<feature type="transmembrane region" description="Helical" evidence="11">
    <location>
        <begin position="314"/>
        <end position="334"/>
    </location>
</feature>
<feature type="region of interest" description="Disordered" evidence="10">
    <location>
        <begin position="27"/>
        <end position="87"/>
    </location>
</feature>
<keyword evidence="4" id="KW-0138">CF(0)</keyword>
<feature type="region of interest" description="Disordered" evidence="10">
    <location>
        <begin position="126"/>
        <end position="156"/>
    </location>
</feature>
<keyword evidence="5" id="KW-0375">Hydrogen ion transport</keyword>
<dbReference type="GO" id="GO:0042776">
    <property type="term" value="P:proton motive force-driven mitochondrial ATP synthesis"/>
    <property type="evidence" value="ECO:0007669"/>
    <property type="project" value="TreeGrafter"/>
</dbReference>
<evidence type="ECO:0000256" key="1">
    <source>
        <dbReference type="ARBA" id="ARBA00004325"/>
    </source>
</evidence>
<feature type="compositionally biased region" description="Low complexity" evidence="10">
    <location>
        <begin position="54"/>
        <end position="78"/>
    </location>
</feature>
<evidence type="ECO:0000313" key="12">
    <source>
        <dbReference type="EMBL" id="KAK6329438.1"/>
    </source>
</evidence>
<evidence type="ECO:0008006" key="14">
    <source>
        <dbReference type="Google" id="ProtNLM"/>
    </source>
</evidence>
<feature type="compositionally biased region" description="Basic and acidic residues" evidence="10">
    <location>
        <begin position="127"/>
        <end position="138"/>
    </location>
</feature>
<dbReference type="GO" id="GO:0046933">
    <property type="term" value="F:proton-transporting ATP synthase activity, rotational mechanism"/>
    <property type="evidence" value="ECO:0007669"/>
    <property type="project" value="TreeGrafter"/>
</dbReference>
<comment type="similarity">
    <text evidence="2">Belongs to the ATPase F chain family.</text>
</comment>
<keyword evidence="6" id="KW-0406">Ion transport</keyword>
<protein>
    <recommendedName>
        <fullName evidence="14">ATP synthase subunit f, mitochondrial</fullName>
    </recommendedName>
</protein>
<keyword evidence="9" id="KW-0066">ATP synthesis</keyword>
<reference evidence="12 13" key="1">
    <citation type="submission" date="2021-04" db="EMBL/GenBank/DDBJ databases">
        <authorList>
            <person name="De Guttry C."/>
            <person name="Zahm M."/>
            <person name="Klopp C."/>
            <person name="Cabau C."/>
            <person name="Louis A."/>
            <person name="Berthelot C."/>
            <person name="Parey E."/>
            <person name="Roest Crollius H."/>
            <person name="Montfort J."/>
            <person name="Robinson-Rechavi M."/>
            <person name="Bucao C."/>
            <person name="Bouchez O."/>
            <person name="Gislard M."/>
            <person name="Lluch J."/>
            <person name="Milhes M."/>
            <person name="Lampietro C."/>
            <person name="Lopez Roques C."/>
            <person name="Donnadieu C."/>
            <person name="Braasch I."/>
            <person name="Desvignes T."/>
            <person name="Postlethwait J."/>
            <person name="Bobe J."/>
            <person name="Wedekind C."/>
            <person name="Guiguen Y."/>
        </authorList>
    </citation>
    <scope>NUCLEOTIDE SEQUENCE [LARGE SCALE GENOMIC DNA]</scope>
    <source>
        <strain evidence="12">Cs_M1</strain>
        <tissue evidence="12">Blood</tissue>
    </source>
</reference>
<dbReference type="EMBL" id="JAGTTL010000001">
    <property type="protein sequence ID" value="KAK6329438.1"/>
    <property type="molecule type" value="Genomic_DNA"/>
</dbReference>
<evidence type="ECO:0000256" key="5">
    <source>
        <dbReference type="ARBA" id="ARBA00022781"/>
    </source>
</evidence>
<dbReference type="AlphaFoldDB" id="A0AAN8MME9"/>
<feature type="compositionally biased region" description="Polar residues" evidence="10">
    <location>
        <begin position="140"/>
        <end position="153"/>
    </location>
</feature>
<evidence type="ECO:0000313" key="13">
    <source>
        <dbReference type="Proteomes" id="UP001356427"/>
    </source>
</evidence>
<evidence type="ECO:0000256" key="2">
    <source>
        <dbReference type="ARBA" id="ARBA00005895"/>
    </source>
</evidence>
<dbReference type="PANTHER" id="PTHR13080">
    <property type="entry name" value="ATP SYNTHASE F CHAIN, MITOCHONDRIAL-RELATED"/>
    <property type="match status" value="1"/>
</dbReference>
<keyword evidence="7" id="KW-0496">Mitochondrion</keyword>
<evidence type="ECO:0000256" key="7">
    <source>
        <dbReference type="ARBA" id="ARBA00023128"/>
    </source>
</evidence>
<dbReference type="Pfam" id="PF10206">
    <property type="entry name" value="WRW"/>
    <property type="match status" value="1"/>
</dbReference>
<name>A0AAN8MME9_9TELE</name>
<keyword evidence="11" id="KW-1133">Transmembrane helix</keyword>
<keyword evidence="11" id="KW-0812">Transmembrane</keyword>
<keyword evidence="13" id="KW-1185">Reference proteome</keyword>
<dbReference type="InterPro" id="IPR019344">
    <property type="entry name" value="F1F0-ATPsyn_F_prd"/>
</dbReference>
<proteinExistence type="inferred from homology"/>
<keyword evidence="8 11" id="KW-0472">Membrane</keyword>
<sequence length="346" mass="38204">MSSSSETCPFCGKNFKRLNSHLPRCKMAPVATTTQSSQTPPGPPDLITDKNSKKTSLSLSSSSPSTTSTKTPLSTKAKAASKKKVSLREQIELSTQTAAIAAATLSQESLSGAQSEARPFWKVEVGSSREEVGGEEKLQCSGSGQPRPSIQDHTTLKPDWLYSKTTALDHNPTITADLNKDSLRSKTSNRGLLTVNHVSSVLDRVQTTTADRNKDYLCNKTRRLLTVDLGQTSARTESATANQSVTREKAPFDTMKYGTEQRIMGTLSLGEVRLKELPGWIATRAPRNPRNGVQALNSGWQWYYRRYIDVRKGGVGGVAMLLAGYCILGYTWHYPHIKHDRWRKYH</sequence>
<comment type="caution">
    <text evidence="12">The sequence shown here is derived from an EMBL/GenBank/DDBJ whole genome shotgun (WGS) entry which is preliminary data.</text>
</comment>
<evidence type="ECO:0000256" key="8">
    <source>
        <dbReference type="ARBA" id="ARBA00023136"/>
    </source>
</evidence>
<comment type="subcellular location">
    <subcellularLocation>
        <location evidence="1">Mitochondrion membrane</location>
    </subcellularLocation>
</comment>
<dbReference type="GO" id="GO:0045259">
    <property type="term" value="C:proton-transporting ATP synthase complex"/>
    <property type="evidence" value="ECO:0007669"/>
    <property type="project" value="UniProtKB-KW"/>
</dbReference>
<evidence type="ECO:0000256" key="4">
    <source>
        <dbReference type="ARBA" id="ARBA00022547"/>
    </source>
</evidence>
<accession>A0AAN8MME9</accession>
<keyword evidence="3" id="KW-0813">Transport</keyword>
<dbReference type="GO" id="GO:0031966">
    <property type="term" value="C:mitochondrial membrane"/>
    <property type="evidence" value="ECO:0007669"/>
    <property type="project" value="UniProtKB-SubCell"/>
</dbReference>
<gene>
    <name evidence="12" type="ORF">J4Q44_G00014160</name>
</gene>
<evidence type="ECO:0000256" key="3">
    <source>
        <dbReference type="ARBA" id="ARBA00022448"/>
    </source>
</evidence>
<evidence type="ECO:0000256" key="10">
    <source>
        <dbReference type="SAM" id="MobiDB-lite"/>
    </source>
</evidence>
<evidence type="ECO:0000256" key="11">
    <source>
        <dbReference type="SAM" id="Phobius"/>
    </source>
</evidence>
<dbReference type="Proteomes" id="UP001356427">
    <property type="component" value="Unassembled WGS sequence"/>
</dbReference>